<evidence type="ECO:0000256" key="7">
    <source>
        <dbReference type="ARBA" id="ARBA00023012"/>
    </source>
</evidence>
<dbReference type="InterPro" id="IPR003661">
    <property type="entry name" value="HisK_dim/P_dom"/>
</dbReference>
<evidence type="ECO:0000256" key="1">
    <source>
        <dbReference type="ARBA" id="ARBA00000085"/>
    </source>
</evidence>
<evidence type="ECO:0000259" key="11">
    <source>
        <dbReference type="PROSITE" id="PS50885"/>
    </source>
</evidence>
<dbReference type="Gene3D" id="1.10.287.130">
    <property type="match status" value="1"/>
</dbReference>
<reference evidence="12" key="1">
    <citation type="submission" date="2014-07" db="EMBL/GenBank/DDBJ databases">
        <authorList>
            <person name="Hornung V.Bastian."/>
        </authorList>
    </citation>
    <scope>NUCLEOTIDE SEQUENCE</scope>
    <source>
        <strain evidence="12">PCE-S</strain>
    </source>
</reference>
<accession>A0A098B2T6</accession>
<dbReference type="GO" id="GO:0000155">
    <property type="term" value="F:phosphorelay sensor kinase activity"/>
    <property type="evidence" value="ECO:0007669"/>
    <property type="project" value="InterPro"/>
</dbReference>
<dbReference type="Pfam" id="PF00672">
    <property type="entry name" value="HAMP"/>
    <property type="match status" value="1"/>
</dbReference>
<dbReference type="SUPFAM" id="SSF55785">
    <property type="entry name" value="PYP-like sensor domain (PAS domain)"/>
    <property type="match status" value="1"/>
</dbReference>
<comment type="subcellular location">
    <subcellularLocation>
        <location evidence="2">Membrane</location>
    </subcellularLocation>
</comment>
<dbReference type="Gene3D" id="6.10.340.10">
    <property type="match status" value="1"/>
</dbReference>
<dbReference type="RefSeq" id="WP_208925770.1">
    <property type="nucleotide sequence ID" value="NZ_JAYFNZ010000032.1"/>
</dbReference>
<dbReference type="CDD" id="cd00075">
    <property type="entry name" value="HATPase"/>
    <property type="match status" value="1"/>
</dbReference>
<keyword evidence="9" id="KW-0812">Transmembrane</keyword>
<evidence type="ECO:0000256" key="8">
    <source>
        <dbReference type="ARBA" id="ARBA00023136"/>
    </source>
</evidence>
<keyword evidence="6 12" id="KW-0418">Kinase</keyword>
<gene>
    <name evidence="12" type="ORF">DPCES_2785</name>
</gene>
<dbReference type="Pfam" id="PF02518">
    <property type="entry name" value="HATPase_c"/>
    <property type="match status" value="1"/>
</dbReference>
<dbReference type="CDD" id="cd06225">
    <property type="entry name" value="HAMP"/>
    <property type="match status" value="1"/>
</dbReference>
<dbReference type="PATRIC" id="fig|49338.4.peg.2991"/>
<keyword evidence="8 9" id="KW-0472">Membrane</keyword>
<dbReference type="PROSITE" id="PS50109">
    <property type="entry name" value="HIS_KIN"/>
    <property type="match status" value="1"/>
</dbReference>
<evidence type="ECO:0000256" key="5">
    <source>
        <dbReference type="ARBA" id="ARBA00022679"/>
    </source>
</evidence>
<dbReference type="AlphaFoldDB" id="A0A098B2T6"/>
<dbReference type="PANTHER" id="PTHR45453:SF1">
    <property type="entry name" value="PHOSPHATE REGULON SENSOR PROTEIN PHOR"/>
    <property type="match status" value="1"/>
</dbReference>
<evidence type="ECO:0000256" key="3">
    <source>
        <dbReference type="ARBA" id="ARBA00012438"/>
    </source>
</evidence>
<dbReference type="Gene3D" id="3.30.565.10">
    <property type="entry name" value="Histidine kinase-like ATPase, C-terminal domain"/>
    <property type="match status" value="1"/>
</dbReference>
<protein>
    <recommendedName>
        <fullName evidence="3">histidine kinase</fullName>
        <ecNumber evidence="3">2.7.13.3</ecNumber>
    </recommendedName>
</protein>
<feature type="domain" description="Histidine kinase" evidence="10">
    <location>
        <begin position="389"/>
        <end position="601"/>
    </location>
</feature>
<sequence length="601" mass="66979">MNFDLRPRSISMKLWAAITALILAVLGGLGVTITLLFGDFYFQQTLDTLGKEVEEISHYLGEQPNWSQRLFAIDEIRLSSDTQMVVIDRYSEIIAIKGGNVAASFGTNDRIGWGDVSGEMSWLIRSLYPSDFLSRTDIAEVLAGKVITIKAIPRNKTGQAMLIAAAPLGNPSEAIVVLGTSPAPVQDSINAFRRMTLYVSLAAVVLATLVSLVFARQVTRPLALMQKGASQMANGDFQPITGVRSRDELGELADVLNSMGESLKNHMTWLSEERNLLLGIVEGISDGVIMLDGEGEILYTNEPAKALWQGSGSEEESSERKETLMAFLRGFMEDVEIDKKIHFNLDTQVLQVAMATTQFEDGKQGYVAVLRDITASLRAEKERRDFMASVTHELRTPLHLIQGYLEAIQDGVIAKEEQTEHIDLVLEEAKRLAKLVMELQELDRFESWKNFEKKEIDLAGFIQELGYRFQGRADELGIHLEMDNGTGVIHANRDRLLQVFINLIENAFRHTPEGKSVYIRIIDSEEHIQFNVEDQGEGIPPQALPHIFDRFYRVDKSRSRKEGGMGLGLSIVMLIVEAHNGEIKVESEVGKGATFKVILPK</sequence>
<evidence type="ECO:0000256" key="2">
    <source>
        <dbReference type="ARBA" id="ARBA00004370"/>
    </source>
</evidence>
<keyword evidence="4" id="KW-0597">Phosphoprotein</keyword>
<dbReference type="FunFam" id="3.30.565.10:FF:000006">
    <property type="entry name" value="Sensor histidine kinase WalK"/>
    <property type="match status" value="1"/>
</dbReference>
<organism evidence="12">
    <name type="scientific">Desulfitobacterium hafniense</name>
    <name type="common">Desulfitobacterium frappieri</name>
    <dbReference type="NCBI Taxonomy" id="49338"/>
    <lineage>
        <taxon>Bacteria</taxon>
        <taxon>Bacillati</taxon>
        <taxon>Bacillota</taxon>
        <taxon>Clostridia</taxon>
        <taxon>Eubacteriales</taxon>
        <taxon>Desulfitobacteriaceae</taxon>
        <taxon>Desulfitobacterium</taxon>
    </lineage>
</organism>
<evidence type="ECO:0000313" key="12">
    <source>
        <dbReference type="EMBL" id="CDX02672.1"/>
    </source>
</evidence>
<dbReference type="InterPro" id="IPR035965">
    <property type="entry name" value="PAS-like_dom_sf"/>
</dbReference>
<dbReference type="InterPro" id="IPR005467">
    <property type="entry name" value="His_kinase_dom"/>
</dbReference>
<feature type="domain" description="HAMP" evidence="11">
    <location>
        <begin position="216"/>
        <end position="268"/>
    </location>
</feature>
<dbReference type="FunFam" id="1.10.287.130:FF:000001">
    <property type="entry name" value="Two-component sensor histidine kinase"/>
    <property type="match status" value="1"/>
</dbReference>
<comment type="catalytic activity">
    <reaction evidence="1">
        <text>ATP + protein L-histidine = ADP + protein N-phospho-L-histidine.</text>
        <dbReference type="EC" id="2.7.13.3"/>
    </reaction>
</comment>
<evidence type="ECO:0000256" key="6">
    <source>
        <dbReference type="ARBA" id="ARBA00022777"/>
    </source>
</evidence>
<dbReference type="PRINTS" id="PR00344">
    <property type="entry name" value="BCTRLSENSOR"/>
</dbReference>
<dbReference type="InterPro" id="IPR003660">
    <property type="entry name" value="HAMP_dom"/>
</dbReference>
<dbReference type="GO" id="GO:0005886">
    <property type="term" value="C:plasma membrane"/>
    <property type="evidence" value="ECO:0007669"/>
    <property type="project" value="TreeGrafter"/>
</dbReference>
<name>A0A098B2T6_DESHA</name>
<dbReference type="GO" id="GO:0004721">
    <property type="term" value="F:phosphoprotein phosphatase activity"/>
    <property type="evidence" value="ECO:0007669"/>
    <property type="project" value="TreeGrafter"/>
</dbReference>
<dbReference type="InterPro" id="IPR003594">
    <property type="entry name" value="HATPase_dom"/>
</dbReference>
<dbReference type="SUPFAM" id="SSF47384">
    <property type="entry name" value="Homodimeric domain of signal transducing histidine kinase"/>
    <property type="match status" value="1"/>
</dbReference>
<feature type="transmembrane region" description="Helical" evidence="9">
    <location>
        <begin position="195"/>
        <end position="215"/>
    </location>
</feature>
<dbReference type="SMART" id="SM00387">
    <property type="entry name" value="HATPase_c"/>
    <property type="match status" value="1"/>
</dbReference>
<evidence type="ECO:0000256" key="4">
    <source>
        <dbReference type="ARBA" id="ARBA00022553"/>
    </source>
</evidence>
<dbReference type="Gene3D" id="3.30.450.20">
    <property type="entry name" value="PAS domain"/>
    <property type="match status" value="1"/>
</dbReference>
<dbReference type="EC" id="2.7.13.3" evidence="3"/>
<keyword evidence="7" id="KW-0902">Two-component regulatory system</keyword>
<dbReference type="PANTHER" id="PTHR45453">
    <property type="entry name" value="PHOSPHATE REGULON SENSOR PROTEIN PHOR"/>
    <property type="match status" value="1"/>
</dbReference>
<evidence type="ECO:0000256" key="9">
    <source>
        <dbReference type="SAM" id="Phobius"/>
    </source>
</evidence>
<dbReference type="InterPro" id="IPR036097">
    <property type="entry name" value="HisK_dim/P_sf"/>
</dbReference>
<dbReference type="SUPFAM" id="SSF158472">
    <property type="entry name" value="HAMP domain-like"/>
    <property type="match status" value="1"/>
</dbReference>
<dbReference type="InterPro" id="IPR036890">
    <property type="entry name" value="HATPase_C_sf"/>
</dbReference>
<dbReference type="EMBL" id="LK996017">
    <property type="protein sequence ID" value="CDX02672.1"/>
    <property type="molecule type" value="Genomic_DNA"/>
</dbReference>
<dbReference type="SMART" id="SM00304">
    <property type="entry name" value="HAMP"/>
    <property type="match status" value="1"/>
</dbReference>
<dbReference type="CDD" id="cd00082">
    <property type="entry name" value="HisKA"/>
    <property type="match status" value="1"/>
</dbReference>
<dbReference type="InterPro" id="IPR004358">
    <property type="entry name" value="Sig_transdc_His_kin-like_C"/>
</dbReference>
<dbReference type="Pfam" id="PF00512">
    <property type="entry name" value="HisKA"/>
    <property type="match status" value="1"/>
</dbReference>
<keyword evidence="9" id="KW-1133">Transmembrane helix</keyword>
<dbReference type="PROSITE" id="PS50885">
    <property type="entry name" value="HAMP"/>
    <property type="match status" value="1"/>
</dbReference>
<proteinExistence type="predicted"/>
<dbReference type="InterPro" id="IPR050351">
    <property type="entry name" value="BphY/WalK/GraS-like"/>
</dbReference>
<keyword evidence="5 12" id="KW-0808">Transferase</keyword>
<dbReference type="GO" id="GO:0016036">
    <property type="term" value="P:cellular response to phosphate starvation"/>
    <property type="evidence" value="ECO:0007669"/>
    <property type="project" value="TreeGrafter"/>
</dbReference>
<evidence type="ECO:0000259" key="10">
    <source>
        <dbReference type="PROSITE" id="PS50109"/>
    </source>
</evidence>
<dbReference type="SUPFAM" id="SSF55874">
    <property type="entry name" value="ATPase domain of HSP90 chaperone/DNA topoisomerase II/histidine kinase"/>
    <property type="match status" value="1"/>
</dbReference>
<dbReference type="SMART" id="SM00388">
    <property type="entry name" value="HisKA"/>
    <property type="match status" value="1"/>
</dbReference>